<sequence length="71" mass="8005">MAIACFVLMVEGVTISPSKKCDPMLCQRVRCYNVEETVCNKQSEIFVRRDGICHCCDACVSKEKKLDPQFG</sequence>
<dbReference type="EMBL" id="JABFTP020000001">
    <property type="protein sequence ID" value="KAL3266987.1"/>
    <property type="molecule type" value="Genomic_DNA"/>
</dbReference>
<organism evidence="1 2">
    <name type="scientific">Cryptolaemus montrouzieri</name>
    <dbReference type="NCBI Taxonomy" id="559131"/>
    <lineage>
        <taxon>Eukaryota</taxon>
        <taxon>Metazoa</taxon>
        <taxon>Ecdysozoa</taxon>
        <taxon>Arthropoda</taxon>
        <taxon>Hexapoda</taxon>
        <taxon>Insecta</taxon>
        <taxon>Pterygota</taxon>
        <taxon>Neoptera</taxon>
        <taxon>Endopterygota</taxon>
        <taxon>Coleoptera</taxon>
        <taxon>Polyphaga</taxon>
        <taxon>Cucujiformia</taxon>
        <taxon>Coccinelloidea</taxon>
        <taxon>Coccinellidae</taxon>
        <taxon>Scymninae</taxon>
        <taxon>Scymnini</taxon>
        <taxon>Cryptolaemus</taxon>
    </lineage>
</organism>
<evidence type="ECO:0000313" key="1">
    <source>
        <dbReference type="EMBL" id="KAL3266987.1"/>
    </source>
</evidence>
<name>A0ABD2MKX2_9CUCU</name>
<proteinExistence type="predicted"/>
<keyword evidence="2" id="KW-1185">Reference proteome</keyword>
<evidence type="ECO:0000313" key="2">
    <source>
        <dbReference type="Proteomes" id="UP001516400"/>
    </source>
</evidence>
<accession>A0ABD2MKX2</accession>
<gene>
    <name evidence="1" type="ORF">HHI36_011135</name>
</gene>
<dbReference type="AlphaFoldDB" id="A0ABD2MKX2"/>
<reference evidence="1 2" key="1">
    <citation type="journal article" date="2021" name="BMC Biol.">
        <title>Horizontally acquired antibacterial genes associated with adaptive radiation of ladybird beetles.</title>
        <authorList>
            <person name="Li H.S."/>
            <person name="Tang X.F."/>
            <person name="Huang Y.H."/>
            <person name="Xu Z.Y."/>
            <person name="Chen M.L."/>
            <person name="Du X.Y."/>
            <person name="Qiu B.Y."/>
            <person name="Chen P.T."/>
            <person name="Zhang W."/>
            <person name="Slipinski A."/>
            <person name="Escalona H.E."/>
            <person name="Waterhouse R.M."/>
            <person name="Zwick A."/>
            <person name="Pang H."/>
        </authorList>
    </citation>
    <scope>NUCLEOTIDE SEQUENCE [LARGE SCALE GENOMIC DNA]</scope>
    <source>
        <strain evidence="1">SYSU2018</strain>
    </source>
</reference>
<comment type="caution">
    <text evidence="1">The sequence shown here is derived from an EMBL/GenBank/DDBJ whole genome shotgun (WGS) entry which is preliminary data.</text>
</comment>
<protein>
    <submittedName>
        <fullName evidence="1">Uncharacterized protein</fullName>
    </submittedName>
</protein>
<dbReference type="Proteomes" id="UP001516400">
    <property type="component" value="Unassembled WGS sequence"/>
</dbReference>